<keyword evidence="1" id="KW-0732">Signal</keyword>
<dbReference type="AlphaFoldDB" id="A0A383WA72"/>
<dbReference type="Proteomes" id="UP000256970">
    <property type="component" value="Unassembled WGS sequence"/>
</dbReference>
<feature type="chain" id="PRO_5017029279" description="EGF-like domain-containing protein" evidence="1">
    <location>
        <begin position="22"/>
        <end position="223"/>
    </location>
</feature>
<dbReference type="EMBL" id="FNXT01001205">
    <property type="protein sequence ID" value="SZX74100.1"/>
    <property type="molecule type" value="Genomic_DNA"/>
</dbReference>
<reference evidence="2 3" key="1">
    <citation type="submission" date="2016-10" db="EMBL/GenBank/DDBJ databases">
        <authorList>
            <person name="Cai Z."/>
        </authorList>
    </citation>
    <scope>NUCLEOTIDE SEQUENCE [LARGE SCALE GENOMIC DNA]</scope>
</reference>
<organism evidence="2 3">
    <name type="scientific">Tetradesmus obliquus</name>
    <name type="common">Green alga</name>
    <name type="synonym">Acutodesmus obliquus</name>
    <dbReference type="NCBI Taxonomy" id="3088"/>
    <lineage>
        <taxon>Eukaryota</taxon>
        <taxon>Viridiplantae</taxon>
        <taxon>Chlorophyta</taxon>
        <taxon>core chlorophytes</taxon>
        <taxon>Chlorophyceae</taxon>
        <taxon>CS clade</taxon>
        <taxon>Sphaeropleales</taxon>
        <taxon>Scenedesmaceae</taxon>
        <taxon>Tetradesmus</taxon>
    </lineage>
</organism>
<accession>A0A383WA72</accession>
<evidence type="ECO:0000256" key="1">
    <source>
        <dbReference type="SAM" id="SignalP"/>
    </source>
</evidence>
<evidence type="ECO:0000313" key="2">
    <source>
        <dbReference type="EMBL" id="SZX74100.1"/>
    </source>
</evidence>
<evidence type="ECO:0008006" key="4">
    <source>
        <dbReference type="Google" id="ProtNLM"/>
    </source>
</evidence>
<proteinExistence type="predicted"/>
<name>A0A383WA72_TETOB</name>
<evidence type="ECO:0000313" key="3">
    <source>
        <dbReference type="Proteomes" id="UP000256970"/>
    </source>
</evidence>
<gene>
    <name evidence="2" type="ORF">BQ4739_LOCUS14351</name>
</gene>
<sequence>MFHHSIFSFFVCLISLGTKCAEPQVAAKVDVCHYSEQTGQYSLLHVPATDWEESHAAHARDCCRDALVCGQQRLCGTAELPWAVDDKLKTCTPVCAAGLTWDSQEGRCKGTPSACAGDPCAATATNNFNGSCFAAQPPGTGYTCGCVADTAWANGACTALSACAGFSTNPCAAVTGANLFNGTCIDGPPASNAFSCGCITGATWSGGGCVGEWAAGVYVTAQS</sequence>
<feature type="signal peptide" evidence="1">
    <location>
        <begin position="1"/>
        <end position="21"/>
    </location>
</feature>
<keyword evidence="3" id="KW-1185">Reference proteome</keyword>
<protein>
    <recommendedName>
        <fullName evidence="4">EGF-like domain-containing protein</fullName>
    </recommendedName>
</protein>